<dbReference type="RefSeq" id="WP_012021336.1">
    <property type="nucleotide sequence ID" value="NZ_CP008822.1"/>
</dbReference>
<dbReference type="EMBL" id="CP012175">
    <property type="protein sequence ID" value="AKV81132.1"/>
    <property type="molecule type" value="Genomic_DNA"/>
</dbReference>
<dbReference type="InterPro" id="IPR011962">
    <property type="entry name" value="dCTP_deaminase"/>
</dbReference>
<dbReference type="InterPro" id="IPR033704">
    <property type="entry name" value="dUTPase_trimeric"/>
</dbReference>
<evidence type="ECO:0000313" key="10">
    <source>
        <dbReference type="Proteomes" id="UP000056255"/>
    </source>
</evidence>
<dbReference type="PANTHER" id="PTHR42680:SF3">
    <property type="entry name" value="DCTP DEAMINASE"/>
    <property type="match status" value="1"/>
</dbReference>
<evidence type="ECO:0000313" key="6">
    <source>
        <dbReference type="EMBL" id="AKV78887.1"/>
    </source>
</evidence>
<dbReference type="EMBL" id="CP012176">
    <property type="protein sequence ID" value="AKV83370.1"/>
    <property type="molecule type" value="Genomic_DNA"/>
</dbReference>
<evidence type="ECO:0000313" key="11">
    <source>
        <dbReference type="Proteomes" id="UP000061362"/>
    </source>
</evidence>
<dbReference type="Proteomes" id="UP000061362">
    <property type="component" value="Chromosome"/>
</dbReference>
<dbReference type="AlphaFoldDB" id="A0A088E6C6"/>
<dbReference type="Proteomes" id="UP000068832">
    <property type="component" value="Chromosome"/>
</dbReference>
<evidence type="ECO:0000313" key="4">
    <source>
        <dbReference type="EMBL" id="AKV74396.1"/>
    </source>
</evidence>
<dbReference type="InterPro" id="IPR036157">
    <property type="entry name" value="dUTPase-like_sf"/>
</dbReference>
<gene>
    <name evidence="3" type="ORF">HA72_1391</name>
    <name evidence="4" type="ORF">MsedA_1409</name>
    <name evidence="5" type="ORF">MsedB_1411</name>
    <name evidence="6" type="ORF">MsedC_1409</name>
    <name evidence="7" type="ORF">MsedD_1410</name>
    <name evidence="8" type="ORF">MsedE_1415</name>
</gene>
<protein>
    <submittedName>
        <fullName evidence="3">DeoxyUTP pyrophosphatase</fullName>
    </submittedName>
    <submittedName>
        <fullName evidence="4">Deoxycytidine triphosphate deaminase</fullName>
    </submittedName>
</protein>
<evidence type="ECO:0000256" key="2">
    <source>
        <dbReference type="ARBA" id="ARBA00023080"/>
    </source>
</evidence>
<dbReference type="EMBL" id="CP012172">
    <property type="protein sequence ID" value="AKV74396.1"/>
    <property type="molecule type" value="Genomic_DNA"/>
</dbReference>
<evidence type="ECO:0000313" key="5">
    <source>
        <dbReference type="EMBL" id="AKV76635.1"/>
    </source>
</evidence>
<dbReference type="EMBL" id="CP008822">
    <property type="protein sequence ID" value="AIM27533.1"/>
    <property type="molecule type" value="Genomic_DNA"/>
</dbReference>
<sequence>MIYAHQSIVKSLGSMILNYSRENVKENGYDLRICGEKYWRVKGDSQLPEVKSELEELSFSDYASLEPGNTYLFESCEEVNMPADTIAIMTLRSTLARNGFIAPPTVIDAGYHGKIIISISTLRGGKLKKGMGVIHLIFSRLDSPTEKVYQGKYQGGRLI</sequence>
<dbReference type="Proteomes" id="UP000056255">
    <property type="component" value="Chromosome"/>
</dbReference>
<dbReference type="CDD" id="cd07557">
    <property type="entry name" value="trimeric_dUTPase"/>
    <property type="match status" value="1"/>
</dbReference>
<reference evidence="11 12" key="2">
    <citation type="journal article" date="2015" name="Genome Announc.">
        <title>Complete Genome Sequences of Evolved Arsenate-Resistant Metallosphaera sedula Strains.</title>
        <authorList>
            <person name="Ai C."/>
            <person name="McCarthy S."/>
            <person name="Schackwitz W."/>
            <person name="Martin J."/>
            <person name="Lipzen A."/>
            <person name="Blum P."/>
        </authorList>
    </citation>
    <scope>NUCLEOTIDE SEQUENCE [LARGE SCALE GENOMIC DNA]</scope>
    <source>
        <strain evidence="6 12">ARS120-1</strain>
        <strain evidence="7 11">ARS120-2</strain>
        <strain evidence="4 14">ARS50-1</strain>
        <strain evidence="5 13">ARS50-2</strain>
    </source>
</reference>
<evidence type="ECO:0000313" key="7">
    <source>
        <dbReference type="EMBL" id="AKV81132.1"/>
    </source>
</evidence>
<evidence type="ECO:0000313" key="9">
    <source>
        <dbReference type="Proteomes" id="UP000029084"/>
    </source>
</evidence>
<reference evidence="3 9" key="1">
    <citation type="journal article" date="2014" name="J. Bacteriol.">
        <title>Role of an Archaeal PitA Transporter in the Copper and Arsenic Resistance of Metallosphaera sedula, an Extreme Thermoacidophile.</title>
        <authorList>
            <person name="McCarthy S."/>
            <person name="Ai C."/>
            <person name="Wheaton G."/>
            <person name="Tevatia R."/>
            <person name="Eckrich V."/>
            <person name="Kelly R."/>
            <person name="Blum P."/>
        </authorList>
    </citation>
    <scope>NUCLEOTIDE SEQUENCE [LARGE SCALE GENOMIC DNA]</scope>
    <source>
        <strain evidence="3 9">CuR1</strain>
    </source>
</reference>
<dbReference type="OMA" id="ARIMQIM"/>
<evidence type="ECO:0000313" key="3">
    <source>
        <dbReference type="EMBL" id="AIM27533.1"/>
    </source>
</evidence>
<evidence type="ECO:0000313" key="14">
    <source>
        <dbReference type="Proteomes" id="UP000068832"/>
    </source>
</evidence>
<dbReference type="GO" id="GO:0006229">
    <property type="term" value="P:dUTP biosynthetic process"/>
    <property type="evidence" value="ECO:0007669"/>
    <property type="project" value="InterPro"/>
</dbReference>
<dbReference type="Pfam" id="PF22769">
    <property type="entry name" value="DCD"/>
    <property type="match status" value="1"/>
</dbReference>
<evidence type="ECO:0000256" key="1">
    <source>
        <dbReference type="ARBA" id="ARBA00022801"/>
    </source>
</evidence>
<dbReference type="PATRIC" id="fig|43687.5.peg.1512"/>
<dbReference type="OrthoDB" id="33242at2157"/>
<evidence type="ECO:0000313" key="13">
    <source>
        <dbReference type="Proteomes" id="UP000062475"/>
    </source>
</evidence>
<proteinExistence type="predicted"/>
<dbReference type="GO" id="GO:0008829">
    <property type="term" value="F:dCTP deaminase activity"/>
    <property type="evidence" value="ECO:0007669"/>
    <property type="project" value="InterPro"/>
</dbReference>
<keyword evidence="2" id="KW-0546">Nucleotide metabolism</keyword>
<dbReference type="SUPFAM" id="SSF51283">
    <property type="entry name" value="dUTPase-like"/>
    <property type="match status" value="1"/>
</dbReference>
<dbReference type="Gene3D" id="2.70.40.10">
    <property type="match status" value="1"/>
</dbReference>
<evidence type="ECO:0000313" key="8">
    <source>
        <dbReference type="EMBL" id="AKV83370.1"/>
    </source>
</evidence>
<dbReference type="EMBL" id="CP012173">
    <property type="protein sequence ID" value="AKV76635.1"/>
    <property type="molecule type" value="Genomic_DNA"/>
</dbReference>
<dbReference type="GeneID" id="91755891"/>
<dbReference type="PANTHER" id="PTHR42680">
    <property type="entry name" value="DCTP DEAMINASE"/>
    <property type="match status" value="1"/>
</dbReference>
<keyword evidence="1" id="KW-0378">Hydrolase</keyword>
<evidence type="ECO:0000313" key="12">
    <source>
        <dbReference type="Proteomes" id="UP000062398"/>
    </source>
</evidence>
<accession>A0A088E6C6</accession>
<organism evidence="3 9">
    <name type="scientific">Metallosphaera sedula</name>
    <dbReference type="NCBI Taxonomy" id="43687"/>
    <lineage>
        <taxon>Archaea</taxon>
        <taxon>Thermoproteota</taxon>
        <taxon>Thermoprotei</taxon>
        <taxon>Sulfolobales</taxon>
        <taxon>Sulfolobaceae</taxon>
        <taxon>Metallosphaera</taxon>
    </lineage>
</organism>
<name>A0A088E6C6_9CREN</name>
<dbReference type="EMBL" id="CP012174">
    <property type="protein sequence ID" value="AKV78887.1"/>
    <property type="molecule type" value="Genomic_DNA"/>
</dbReference>
<dbReference type="Proteomes" id="UP000029084">
    <property type="component" value="Chromosome"/>
</dbReference>
<reference evidence="8 10" key="3">
    <citation type="submission" date="2015-07" db="EMBL/GenBank/DDBJ databases">
        <title>Physiological, transcriptional responses and genome re-sequencing of acid resistant extremely thermoacidophilic Metallosphaera sedula SARC-M1.</title>
        <authorList>
            <person name="Ai C."/>
            <person name="McCarthy S."/>
            <person name="Eckrich V."/>
            <person name="Rudrappa D."/>
            <person name="Qiu G."/>
            <person name="Blum P."/>
        </authorList>
    </citation>
    <scope>NUCLEOTIDE SEQUENCE [LARGE SCALE GENOMIC DNA]</scope>
    <source>
        <strain evidence="8 10">SARC-M1</strain>
    </source>
</reference>
<dbReference type="Proteomes" id="UP000062475">
    <property type="component" value="Chromosome"/>
</dbReference>
<dbReference type="Proteomes" id="UP000062398">
    <property type="component" value="Chromosome"/>
</dbReference>